<reference evidence="1 2" key="1">
    <citation type="journal article" date="2021" name="Front. Genet.">
        <title>Chromosome-Level Genome Assembly Reveals Significant Gene Expansion in the Toll and IMD Signaling Pathways of Dendrolimus kikuchii.</title>
        <authorList>
            <person name="Zhou J."/>
            <person name="Wu P."/>
            <person name="Xiong Z."/>
            <person name="Liu N."/>
            <person name="Zhao N."/>
            <person name="Ji M."/>
            <person name="Qiu Y."/>
            <person name="Yang B."/>
        </authorList>
    </citation>
    <scope>NUCLEOTIDE SEQUENCE [LARGE SCALE GENOMIC DNA]</scope>
    <source>
        <strain evidence="1">Ann1</strain>
    </source>
</reference>
<proteinExistence type="predicted"/>
<name>A0ACC1CZD8_9NEOP</name>
<sequence>MFVCGKCGEEVSEAVQCTACLHHFDFACSGITEKGYRKLGDRQATWRCANCKNAGAHGITGSTPATSPSVSLDSIMREVMNINLKLAPLANLESEVQLLRNELSDLKCLVLELPVKVQVLEEKIAKIEKTQDDILELRKIVTKLEADQLCTDQWLRSNNVEIKGVPLKERENLFDIITKIGVNISYPIDKHKINFIHRVPTHQPGIKNIIVSFTNKYVKEDFISAARLRKDILTANDIGLIGPGRIFVNDHLTSRNKMLLSKAKTLAKEHNFQFVWVKNMKIFVRKNQTSRSFIVMSDLDLQKIC</sequence>
<dbReference type="EMBL" id="CM034398">
    <property type="protein sequence ID" value="KAJ0177038.1"/>
    <property type="molecule type" value="Genomic_DNA"/>
</dbReference>
<evidence type="ECO:0000313" key="1">
    <source>
        <dbReference type="EMBL" id="KAJ0177038.1"/>
    </source>
</evidence>
<evidence type="ECO:0000313" key="2">
    <source>
        <dbReference type="Proteomes" id="UP000824533"/>
    </source>
</evidence>
<gene>
    <name evidence="1" type="ORF">K1T71_007047</name>
</gene>
<comment type="caution">
    <text evidence="1">The sequence shown here is derived from an EMBL/GenBank/DDBJ whole genome shotgun (WGS) entry which is preliminary data.</text>
</comment>
<dbReference type="Proteomes" id="UP000824533">
    <property type="component" value="Linkage Group LG12"/>
</dbReference>
<keyword evidence="2" id="KW-1185">Reference proteome</keyword>
<accession>A0ACC1CZD8</accession>
<protein>
    <submittedName>
        <fullName evidence="1">Uncharacterized protein</fullName>
    </submittedName>
</protein>
<organism evidence="1 2">
    <name type="scientific">Dendrolimus kikuchii</name>
    <dbReference type="NCBI Taxonomy" id="765133"/>
    <lineage>
        <taxon>Eukaryota</taxon>
        <taxon>Metazoa</taxon>
        <taxon>Ecdysozoa</taxon>
        <taxon>Arthropoda</taxon>
        <taxon>Hexapoda</taxon>
        <taxon>Insecta</taxon>
        <taxon>Pterygota</taxon>
        <taxon>Neoptera</taxon>
        <taxon>Endopterygota</taxon>
        <taxon>Lepidoptera</taxon>
        <taxon>Glossata</taxon>
        <taxon>Ditrysia</taxon>
        <taxon>Bombycoidea</taxon>
        <taxon>Lasiocampidae</taxon>
        <taxon>Dendrolimus</taxon>
    </lineage>
</organism>